<dbReference type="STRING" id="1314777.A0A164T4H6"/>
<gene>
    <name evidence="7" type="ORF">SISNIDRAFT_467295</name>
</gene>
<name>A0A164T4H6_9AGAM</name>
<proteinExistence type="predicted"/>
<dbReference type="PANTHER" id="PTHR47338">
    <property type="entry name" value="ZN(II)2CYS6 TRANSCRIPTION FACTOR (EUROFUNG)-RELATED"/>
    <property type="match status" value="1"/>
</dbReference>
<evidence type="ECO:0000259" key="6">
    <source>
        <dbReference type="Pfam" id="PF04082"/>
    </source>
</evidence>
<evidence type="ECO:0000313" key="7">
    <source>
        <dbReference type="EMBL" id="KZS92071.1"/>
    </source>
</evidence>
<dbReference type="CDD" id="cd12148">
    <property type="entry name" value="fungal_TF_MHR"/>
    <property type="match status" value="1"/>
</dbReference>
<protein>
    <recommendedName>
        <fullName evidence="6">Xylanolytic transcriptional activator regulatory domain-containing protein</fullName>
    </recommendedName>
</protein>
<reference evidence="7 8" key="1">
    <citation type="journal article" date="2016" name="Mol. Biol. Evol.">
        <title>Comparative Genomics of Early-Diverging Mushroom-Forming Fungi Provides Insights into the Origins of Lignocellulose Decay Capabilities.</title>
        <authorList>
            <person name="Nagy L.G."/>
            <person name="Riley R."/>
            <person name="Tritt A."/>
            <person name="Adam C."/>
            <person name="Daum C."/>
            <person name="Floudas D."/>
            <person name="Sun H."/>
            <person name="Yadav J.S."/>
            <person name="Pangilinan J."/>
            <person name="Larsson K.H."/>
            <person name="Matsuura K."/>
            <person name="Barry K."/>
            <person name="Labutti K."/>
            <person name="Kuo R."/>
            <person name="Ohm R.A."/>
            <person name="Bhattacharya S.S."/>
            <person name="Shirouzu T."/>
            <person name="Yoshinaga Y."/>
            <person name="Martin F.M."/>
            <person name="Grigoriev I.V."/>
            <person name="Hibbett D.S."/>
        </authorList>
    </citation>
    <scope>NUCLEOTIDE SEQUENCE [LARGE SCALE GENOMIC DNA]</scope>
    <source>
        <strain evidence="7 8">HHB9708</strain>
    </source>
</reference>
<evidence type="ECO:0000256" key="5">
    <source>
        <dbReference type="ARBA" id="ARBA00023242"/>
    </source>
</evidence>
<keyword evidence="8" id="KW-1185">Reference proteome</keyword>
<evidence type="ECO:0000256" key="2">
    <source>
        <dbReference type="ARBA" id="ARBA00022723"/>
    </source>
</evidence>
<dbReference type="Proteomes" id="UP000076722">
    <property type="component" value="Unassembled WGS sequence"/>
</dbReference>
<dbReference type="OrthoDB" id="2123952at2759"/>
<keyword evidence="5" id="KW-0539">Nucleus</keyword>
<keyword evidence="3" id="KW-0805">Transcription regulation</keyword>
<dbReference type="PANTHER" id="PTHR47338:SF29">
    <property type="entry name" value="ZN(2)-C6 FUNGAL-TYPE DOMAIN-CONTAINING PROTEIN"/>
    <property type="match status" value="1"/>
</dbReference>
<dbReference type="GO" id="GO:0006351">
    <property type="term" value="P:DNA-templated transcription"/>
    <property type="evidence" value="ECO:0007669"/>
    <property type="project" value="InterPro"/>
</dbReference>
<dbReference type="Pfam" id="PF04082">
    <property type="entry name" value="Fungal_trans"/>
    <property type="match status" value="1"/>
</dbReference>
<keyword evidence="4" id="KW-0804">Transcription</keyword>
<dbReference type="AlphaFoldDB" id="A0A164T4H6"/>
<evidence type="ECO:0000313" key="8">
    <source>
        <dbReference type="Proteomes" id="UP000076722"/>
    </source>
</evidence>
<dbReference type="GO" id="GO:0003677">
    <property type="term" value="F:DNA binding"/>
    <property type="evidence" value="ECO:0007669"/>
    <property type="project" value="InterPro"/>
</dbReference>
<accession>A0A164T4H6</accession>
<dbReference type="InterPro" id="IPR050815">
    <property type="entry name" value="TF_fung"/>
</dbReference>
<feature type="domain" description="Xylanolytic transcriptional activator regulatory" evidence="6">
    <location>
        <begin position="163"/>
        <end position="272"/>
    </location>
</feature>
<dbReference type="EMBL" id="KV419412">
    <property type="protein sequence ID" value="KZS92071.1"/>
    <property type="molecule type" value="Genomic_DNA"/>
</dbReference>
<evidence type="ECO:0000256" key="1">
    <source>
        <dbReference type="ARBA" id="ARBA00004123"/>
    </source>
</evidence>
<keyword evidence="2" id="KW-0479">Metal-binding</keyword>
<organism evidence="7 8">
    <name type="scientific">Sistotremastrum niveocremeum HHB9708</name>
    <dbReference type="NCBI Taxonomy" id="1314777"/>
    <lineage>
        <taxon>Eukaryota</taxon>
        <taxon>Fungi</taxon>
        <taxon>Dikarya</taxon>
        <taxon>Basidiomycota</taxon>
        <taxon>Agaricomycotina</taxon>
        <taxon>Agaricomycetes</taxon>
        <taxon>Sistotremastrales</taxon>
        <taxon>Sistotremastraceae</taxon>
        <taxon>Sertulicium</taxon>
        <taxon>Sertulicium niveocremeum</taxon>
    </lineage>
</organism>
<sequence>MPSRVSQWNLNNRVLQAELVSPAGHTAALVNVLVGRILVNMRMACIGVIIGSSKVLPAILLVSHLDRSWKAAALLALPVLLLQHPPLVRVHKGRSKQVFLHHVQQVYPIAGLGPPFEQHSSVFRTTGYLLGSAFEPSSSLAPPLVTASAQALRRALAEGDDLMDVIKSSYLLAFHSYVNGRLLEGMYHTGAAVSMCLQCRLHQIDLNQDEEEDPVAGTSRSHELWSHPSIGTPVLMPVHNRGDRDTRISAFWQVFYLDQCWSVALGALSLINNGSSNNETVNLDVEISTPWPGQAHSDAIPGASTNIIARLSSAVDEDLPSNIEAFLAQAAALFKRASSLSLEVPAEQDGADMSPEFWTRYLSLEQATRSLSSRIPAIAGVSSSDADTRIVTVHTMVHTTLLHLYHPFANTDGNVRENRLTEARLILGIINGIELRQFEILDPLLGTMWLSTAGVFIHEMSAVRSSNTFFSLEAIEGLDSEFQAVAGAMKRLARVFPIVGTMVQRVEEIYVTSS</sequence>
<dbReference type="GO" id="GO:0008270">
    <property type="term" value="F:zinc ion binding"/>
    <property type="evidence" value="ECO:0007669"/>
    <property type="project" value="InterPro"/>
</dbReference>
<dbReference type="GO" id="GO:0005634">
    <property type="term" value="C:nucleus"/>
    <property type="evidence" value="ECO:0007669"/>
    <property type="project" value="UniProtKB-SubCell"/>
</dbReference>
<evidence type="ECO:0000256" key="3">
    <source>
        <dbReference type="ARBA" id="ARBA00023015"/>
    </source>
</evidence>
<dbReference type="InterPro" id="IPR007219">
    <property type="entry name" value="XnlR_reg_dom"/>
</dbReference>
<dbReference type="GO" id="GO:0000981">
    <property type="term" value="F:DNA-binding transcription factor activity, RNA polymerase II-specific"/>
    <property type="evidence" value="ECO:0007669"/>
    <property type="project" value="InterPro"/>
</dbReference>
<evidence type="ECO:0000256" key="4">
    <source>
        <dbReference type="ARBA" id="ARBA00023163"/>
    </source>
</evidence>
<comment type="subcellular location">
    <subcellularLocation>
        <location evidence="1">Nucleus</location>
    </subcellularLocation>
</comment>